<sequence>MPKLTKSVVDTIPYPETGQIFYRDSEIKGFGLRVGTGSKVYIAEGKVNNKTVRVTIGRHGIFTAEQARQEAKNILGMIARGINPNDADKAKRARSVTLAEAFQAYLKARSSLKPRTIYDYRRLMGTYLADWQNKPLVEISKDMIEHKHREIGARSPAQANLTMRFVRAILNFAIGQYEDSAGNPIITDNPIKRLSQTRSWYRVDRRNTVIKAHDLPAWLKAVHNLTDDSVGPNRELIRDYLLLLLFTGLRREEGLSLTWKQVDLKAKTLTLPDPKNRQAHVLPLSDFLYTLLTRRYAQTGKSSPFVFPGDGVKGYLNEPGKQMKRVTAESGVAFTLHDLRRTFITVAESLDISAYAVKRLANHKMANDVTAGYIIGDVERLRIPMQRITDFLIHASLTDSAACD</sequence>
<evidence type="ECO:0000256" key="3">
    <source>
        <dbReference type="ARBA" id="ARBA00023125"/>
    </source>
</evidence>
<reference evidence="8 9" key="1">
    <citation type="journal article" date="2015" name="Int. J. Syst. Evol. Microbiol.">
        <title>Nitrosospira lacus sp. nov., a psychrotolerant, ammonia-oxidizing bacterium from sandy lake sediment.</title>
        <authorList>
            <person name="Urakawa H."/>
            <person name="Garcia J.C."/>
            <person name="Nielsen J.L."/>
            <person name="Le V.Q."/>
            <person name="Kozlowski J.A."/>
            <person name="Stein L.Y."/>
            <person name="Lim C.K."/>
            <person name="Pommerening-Roser A."/>
            <person name="Martens-Habbena W."/>
            <person name="Stahl D.A."/>
            <person name="Klotz M.G."/>
        </authorList>
    </citation>
    <scope>NUCLEOTIDE SEQUENCE [LARGE SCALE GENOMIC DNA]</scope>
    <source>
        <strain evidence="8 9">APG3</strain>
    </source>
</reference>
<comment type="similarity">
    <text evidence="1">Belongs to the 'phage' integrase family.</text>
</comment>
<keyword evidence="3 5" id="KW-0238">DNA-binding</keyword>
<evidence type="ECO:0000256" key="2">
    <source>
        <dbReference type="ARBA" id="ARBA00022908"/>
    </source>
</evidence>
<dbReference type="GO" id="GO:0006310">
    <property type="term" value="P:DNA recombination"/>
    <property type="evidence" value="ECO:0007669"/>
    <property type="project" value="UniProtKB-KW"/>
</dbReference>
<dbReference type="EMBL" id="CP021106">
    <property type="protein sequence ID" value="ARO86645.1"/>
    <property type="molecule type" value="Genomic_DNA"/>
</dbReference>
<gene>
    <name evidence="8" type="ORF">EBAPG3_001985</name>
</gene>
<dbReference type="InterPro" id="IPR044068">
    <property type="entry name" value="CB"/>
</dbReference>
<dbReference type="RefSeq" id="WP_004175345.1">
    <property type="nucleotide sequence ID" value="NZ_CP021106.3"/>
</dbReference>
<accession>A0A1W6SLG9</accession>
<evidence type="ECO:0000256" key="4">
    <source>
        <dbReference type="ARBA" id="ARBA00023172"/>
    </source>
</evidence>
<dbReference type="InterPro" id="IPR011010">
    <property type="entry name" value="DNA_brk_join_enz"/>
</dbReference>
<name>A0A1W6SLG9_9PROT</name>
<protein>
    <submittedName>
        <fullName evidence="8">Integrase</fullName>
    </submittedName>
</protein>
<dbReference type="SUPFAM" id="SSF56349">
    <property type="entry name" value="DNA breaking-rejoining enzymes"/>
    <property type="match status" value="1"/>
</dbReference>
<dbReference type="PROSITE" id="PS51900">
    <property type="entry name" value="CB"/>
    <property type="match status" value="1"/>
</dbReference>
<keyword evidence="2" id="KW-0229">DNA integration</keyword>
<dbReference type="InterPro" id="IPR050808">
    <property type="entry name" value="Phage_Integrase"/>
</dbReference>
<dbReference type="InterPro" id="IPR025166">
    <property type="entry name" value="Integrase_DNA_bind_dom"/>
</dbReference>
<organism evidence="8 9">
    <name type="scientific">Nitrosospira lacus</name>
    <dbReference type="NCBI Taxonomy" id="1288494"/>
    <lineage>
        <taxon>Bacteria</taxon>
        <taxon>Pseudomonadati</taxon>
        <taxon>Pseudomonadota</taxon>
        <taxon>Betaproteobacteria</taxon>
        <taxon>Nitrosomonadales</taxon>
        <taxon>Nitrosomonadaceae</taxon>
        <taxon>Nitrosospira</taxon>
    </lineage>
</organism>
<dbReference type="InterPro" id="IPR010998">
    <property type="entry name" value="Integrase_recombinase_N"/>
</dbReference>
<dbReference type="AlphaFoldDB" id="A0A1W6SLG9"/>
<feature type="domain" description="Tyr recombinase" evidence="6">
    <location>
        <begin position="205"/>
        <end position="386"/>
    </location>
</feature>
<dbReference type="InterPro" id="IPR013762">
    <property type="entry name" value="Integrase-like_cat_sf"/>
</dbReference>
<dbReference type="Pfam" id="PF00589">
    <property type="entry name" value="Phage_integrase"/>
    <property type="match status" value="1"/>
</dbReference>
<dbReference type="OrthoDB" id="662444at2"/>
<dbReference type="eggNOG" id="COG0582">
    <property type="taxonomic scope" value="Bacteria"/>
</dbReference>
<proteinExistence type="inferred from homology"/>
<dbReference type="Gene3D" id="3.30.160.390">
    <property type="entry name" value="Integrase, DNA-binding domain"/>
    <property type="match status" value="1"/>
</dbReference>
<dbReference type="Gene3D" id="1.10.443.10">
    <property type="entry name" value="Intergrase catalytic core"/>
    <property type="match status" value="1"/>
</dbReference>
<evidence type="ECO:0000259" key="6">
    <source>
        <dbReference type="PROSITE" id="PS51898"/>
    </source>
</evidence>
<evidence type="ECO:0000313" key="9">
    <source>
        <dbReference type="Proteomes" id="UP000012179"/>
    </source>
</evidence>
<dbReference type="PANTHER" id="PTHR30629:SF2">
    <property type="entry name" value="PROPHAGE INTEGRASE INTS-RELATED"/>
    <property type="match status" value="1"/>
</dbReference>
<dbReference type="Proteomes" id="UP000012179">
    <property type="component" value="Chromosome"/>
</dbReference>
<feature type="domain" description="Core-binding (CB)" evidence="7">
    <location>
        <begin position="96"/>
        <end position="174"/>
    </location>
</feature>
<evidence type="ECO:0000256" key="5">
    <source>
        <dbReference type="PROSITE-ProRule" id="PRU01248"/>
    </source>
</evidence>
<dbReference type="Gene3D" id="1.10.150.130">
    <property type="match status" value="1"/>
</dbReference>
<evidence type="ECO:0000259" key="7">
    <source>
        <dbReference type="PROSITE" id="PS51900"/>
    </source>
</evidence>
<dbReference type="InterPro" id="IPR038488">
    <property type="entry name" value="Integrase_DNA-bd_sf"/>
</dbReference>
<dbReference type="PANTHER" id="PTHR30629">
    <property type="entry name" value="PROPHAGE INTEGRASE"/>
    <property type="match status" value="1"/>
</dbReference>
<evidence type="ECO:0000256" key="1">
    <source>
        <dbReference type="ARBA" id="ARBA00008857"/>
    </source>
</evidence>
<keyword evidence="4" id="KW-0233">DNA recombination</keyword>
<dbReference type="PROSITE" id="PS51898">
    <property type="entry name" value="TYR_RECOMBINASE"/>
    <property type="match status" value="1"/>
</dbReference>
<dbReference type="InterPro" id="IPR002104">
    <property type="entry name" value="Integrase_catalytic"/>
</dbReference>
<dbReference type="GO" id="GO:0015074">
    <property type="term" value="P:DNA integration"/>
    <property type="evidence" value="ECO:0007669"/>
    <property type="project" value="UniProtKB-KW"/>
</dbReference>
<dbReference type="GO" id="GO:0003677">
    <property type="term" value="F:DNA binding"/>
    <property type="evidence" value="ECO:0007669"/>
    <property type="project" value="UniProtKB-UniRule"/>
</dbReference>
<evidence type="ECO:0000313" key="8">
    <source>
        <dbReference type="EMBL" id="ARO86645.1"/>
    </source>
</evidence>
<keyword evidence="9" id="KW-1185">Reference proteome</keyword>
<dbReference type="Pfam" id="PF13356">
    <property type="entry name" value="Arm-DNA-bind_3"/>
    <property type="match status" value="1"/>
</dbReference>
<dbReference type="KEGG" id="nlc:EBAPG3_001985"/>